<name>A0ACD4NV53_9HYPH</name>
<dbReference type="Proteomes" id="UP001163223">
    <property type="component" value="Chromosome"/>
</dbReference>
<keyword evidence="2" id="KW-1185">Reference proteome</keyword>
<evidence type="ECO:0000313" key="1">
    <source>
        <dbReference type="EMBL" id="WAJ30462.1"/>
    </source>
</evidence>
<gene>
    <name evidence="1" type="ORF">OXU80_09775</name>
</gene>
<sequence length="198" mass="21875">MRLLYSPASPFAAKVRMAAHHVGIPLDTTIVDTTADPAELLAVNPLGKIPTLILDSGESIYDSRVIVEYFDRLSGNLLIPQTDAEWLKARRIEATADGVTDGAILTVYENRFRPEDKRHQPWVDRQWAKATRGLAVLEREVPTLAPEPNIAHFAVAGLLGWMSLRFAGRWESDHPALTTWIGAFAQTFPAYADLKSAG</sequence>
<protein>
    <submittedName>
        <fullName evidence="1">Glutathione S-transferase</fullName>
    </submittedName>
</protein>
<proteinExistence type="predicted"/>
<accession>A0ACD4NV53</accession>
<evidence type="ECO:0000313" key="2">
    <source>
        <dbReference type="Proteomes" id="UP001163223"/>
    </source>
</evidence>
<reference evidence="1" key="1">
    <citation type="submission" date="2022-11" db="EMBL/GenBank/DDBJ databases">
        <title>beta-Carotene-producing bacterium, Jeongeuplla avenae sp. nov., alleviates the salt stress of Arabidopsis seedlings.</title>
        <authorList>
            <person name="Jiang L."/>
            <person name="Lee J."/>
        </authorList>
    </citation>
    <scope>NUCLEOTIDE SEQUENCE</scope>
    <source>
        <strain evidence="1">DY_R2A_6</strain>
    </source>
</reference>
<organism evidence="1 2">
    <name type="scientific">Antarcticirhabdus aurantiaca</name>
    <dbReference type="NCBI Taxonomy" id="2606717"/>
    <lineage>
        <taxon>Bacteria</taxon>
        <taxon>Pseudomonadati</taxon>
        <taxon>Pseudomonadota</taxon>
        <taxon>Alphaproteobacteria</taxon>
        <taxon>Hyphomicrobiales</taxon>
        <taxon>Aurantimonadaceae</taxon>
        <taxon>Antarcticirhabdus</taxon>
    </lineage>
</organism>
<dbReference type="EMBL" id="CP113520">
    <property type="protein sequence ID" value="WAJ30462.1"/>
    <property type="molecule type" value="Genomic_DNA"/>
</dbReference>